<evidence type="ECO:0000313" key="3">
    <source>
        <dbReference type="Proteomes" id="UP000777482"/>
    </source>
</evidence>
<gene>
    <name evidence="2" type="ORF">C6P46_000018</name>
</gene>
<evidence type="ECO:0000313" key="2">
    <source>
        <dbReference type="EMBL" id="KAG0667487.1"/>
    </source>
</evidence>
<proteinExistence type="predicted"/>
<feature type="compositionally biased region" description="Low complexity" evidence="1">
    <location>
        <begin position="68"/>
        <end position="77"/>
    </location>
</feature>
<organism evidence="2 3">
    <name type="scientific">Rhodotorula mucilaginosa</name>
    <name type="common">Yeast</name>
    <name type="synonym">Rhodotorula rubra</name>
    <dbReference type="NCBI Taxonomy" id="5537"/>
    <lineage>
        <taxon>Eukaryota</taxon>
        <taxon>Fungi</taxon>
        <taxon>Dikarya</taxon>
        <taxon>Basidiomycota</taxon>
        <taxon>Pucciniomycotina</taxon>
        <taxon>Microbotryomycetes</taxon>
        <taxon>Sporidiobolales</taxon>
        <taxon>Sporidiobolaceae</taxon>
        <taxon>Rhodotorula</taxon>
    </lineage>
</organism>
<feature type="region of interest" description="Disordered" evidence="1">
    <location>
        <begin position="199"/>
        <end position="226"/>
    </location>
</feature>
<feature type="compositionally biased region" description="Low complexity" evidence="1">
    <location>
        <begin position="29"/>
        <end position="40"/>
    </location>
</feature>
<protein>
    <submittedName>
        <fullName evidence="2">Uncharacterized protein</fullName>
    </submittedName>
</protein>
<reference evidence="2 3" key="1">
    <citation type="submission" date="2020-11" db="EMBL/GenBank/DDBJ databases">
        <title>Kefir isolates.</title>
        <authorList>
            <person name="Marcisauskas S."/>
            <person name="Kim Y."/>
            <person name="Blasche S."/>
        </authorList>
    </citation>
    <scope>NUCLEOTIDE SEQUENCE [LARGE SCALE GENOMIC DNA]</scope>
    <source>
        <strain evidence="2 3">KR</strain>
    </source>
</reference>
<comment type="caution">
    <text evidence="2">The sequence shown here is derived from an EMBL/GenBank/DDBJ whole genome shotgun (WGS) entry which is preliminary data.</text>
</comment>
<dbReference type="EMBL" id="PUHQ01000001">
    <property type="protein sequence ID" value="KAG0667487.1"/>
    <property type="molecule type" value="Genomic_DNA"/>
</dbReference>
<dbReference type="Proteomes" id="UP000777482">
    <property type="component" value="Unassembled WGS sequence"/>
</dbReference>
<feature type="compositionally biased region" description="Gly residues" evidence="1">
    <location>
        <begin position="206"/>
        <end position="216"/>
    </location>
</feature>
<dbReference type="OrthoDB" id="2020419at2759"/>
<evidence type="ECO:0000256" key="1">
    <source>
        <dbReference type="SAM" id="MobiDB-lite"/>
    </source>
</evidence>
<feature type="region of interest" description="Disordered" evidence="1">
    <location>
        <begin position="1"/>
        <end position="77"/>
    </location>
</feature>
<keyword evidence="3" id="KW-1185">Reference proteome</keyword>
<sequence>MHQRTPSHSYRIPVSAPPPQPSHLHLGGTASTNPPAAATPAPRPRKRHTSDDDPLLGMDALGSGGGARSSSSSHDAAGWITSRLGGRPALKRWMLIALGVSASYALLHAATSTSPSASTTTTTTTLGVASWWSGKTKGGRDPDQDDLDDWLQPPRVDRTALEKLRLLEIHYGADEDDEEGEEAGQGGTGAALVAGDEADSARLERGGGGGGDGGTRVKGNENGRAAAGAPGQLLAATDAPPLVAEIPEFVKPDPLAPPAPERIPADILDRRVCGAVDGDSCRFLVPAWLGEQETKAQQHLYQLGLLALALNRTLVLPNVAKSRLGTCYKNPFSFYYSPTSLSDLGIPTISQEEFIDWTMRRDASPSAQVVTMGNAKSDYSLGAIEIDSAADPSLVPSKPTRNLCLRAPRTRLDFSGHSPLAIYPPEGYHKSEAGRLGFGEKVITTLRSRKVVSKSSRLSGSTQAKAAAPPPDVLAFNYELRFPILSPAVSSAFAAPTLPEPLPFSHFSYADVWNSLGEQLVDRLAPFVAIHWRTETLLPANLAPCGQSLINKLLELKRQYPSLRNVYLATDYPIESLDPTLGPASQPGEEAVAHSGTFAKVVTPQHHTAMRRFLRDFKKRAKGQLRLTTFAREQAELAAEADSVLPPALAQRLVELTTPLLRRPASSDSKARSLALAEPVTASEAILSLAKVDSGLYGILDKLVAMRAELFVTGVPGVGSSTVGACAKLSSFTNQLIAAREDRIAAGEEGLWNTVEHFALSGK</sequence>
<name>A0A9P6W920_RHOMI</name>
<dbReference type="AlphaFoldDB" id="A0A9P6W920"/>
<accession>A0A9P6W920</accession>